<feature type="transmembrane region" description="Helical" evidence="7">
    <location>
        <begin position="372"/>
        <end position="396"/>
    </location>
</feature>
<feature type="transmembrane region" description="Helical" evidence="7">
    <location>
        <begin position="135"/>
        <end position="161"/>
    </location>
</feature>
<evidence type="ECO:0000313" key="9">
    <source>
        <dbReference type="EMBL" id="GAA0342422.1"/>
    </source>
</evidence>
<feature type="transmembrane region" description="Helical" evidence="7">
    <location>
        <begin position="167"/>
        <end position="185"/>
    </location>
</feature>
<name>A0ABN0WN40_9BACI</name>
<organism evidence="9 10">
    <name type="scientific">Bacillus carboniphilus</name>
    <dbReference type="NCBI Taxonomy" id="86663"/>
    <lineage>
        <taxon>Bacteria</taxon>
        <taxon>Bacillati</taxon>
        <taxon>Bacillota</taxon>
        <taxon>Bacilli</taxon>
        <taxon>Bacillales</taxon>
        <taxon>Bacillaceae</taxon>
        <taxon>Bacillus</taxon>
    </lineage>
</organism>
<sequence>MGGVDVKSWKNPILLISGVGISYLGNWIYLIALNIAVLNLTGSAAAIAGLFIIRPIATLITNFWSGSVIDRVNKRRLLIFIDLIRGLLVFLIPFMESIWKIYFILLLINMVGSFFGPASNVYITKLIPPENRKRFNSIMSMTSSGAFLLGPAIAGTLIMFVDTDLCIFINAVTFIVCAFFIYLLPNVDEEKKAVREKISFQTLVADWQVVREFIIKAKFFIMVYLLFQTATLIGFALDSQEVTFIKQVLDLSDQKYGLIVSITGVGAILGAFVAALIAKKVPLKLYVGAGMFLTSIGYILFYSSFNFLTATLAFVFLGFFMAFANAGYATFFQTQVPEAIMGRFGSLADMVQGIIQIVLTLILGFFAEVFSLQLICILFSIVSILFALSLLLYILLPSNAVYFHESSGEGVEG</sequence>
<evidence type="ECO:0000256" key="2">
    <source>
        <dbReference type="ARBA" id="ARBA00022448"/>
    </source>
</evidence>
<dbReference type="InterPro" id="IPR011701">
    <property type="entry name" value="MFS"/>
</dbReference>
<feature type="transmembrane region" description="Helical" evidence="7">
    <location>
        <begin position="219"/>
        <end position="237"/>
    </location>
</feature>
<evidence type="ECO:0000256" key="4">
    <source>
        <dbReference type="ARBA" id="ARBA00022692"/>
    </source>
</evidence>
<keyword evidence="6 7" id="KW-0472">Membrane</keyword>
<feature type="transmembrane region" description="Helical" evidence="7">
    <location>
        <begin position="311"/>
        <end position="332"/>
    </location>
</feature>
<dbReference type="PANTHER" id="PTHR43266">
    <property type="entry name" value="MACROLIDE-EFFLUX PROTEIN"/>
    <property type="match status" value="1"/>
</dbReference>
<evidence type="ECO:0000256" key="5">
    <source>
        <dbReference type="ARBA" id="ARBA00022989"/>
    </source>
</evidence>
<gene>
    <name evidence="9" type="ORF">GCM10008967_36040</name>
</gene>
<dbReference type="PANTHER" id="PTHR43266:SF7">
    <property type="entry name" value="TRANSPORTER, PUTATIVE-RELATED"/>
    <property type="match status" value="1"/>
</dbReference>
<dbReference type="SUPFAM" id="SSF103473">
    <property type="entry name" value="MFS general substrate transporter"/>
    <property type="match status" value="1"/>
</dbReference>
<comment type="subcellular location">
    <subcellularLocation>
        <location evidence="1">Cell membrane</location>
        <topology evidence="1">Multi-pass membrane protein</topology>
    </subcellularLocation>
</comment>
<feature type="transmembrane region" description="Helical" evidence="7">
    <location>
        <begin position="44"/>
        <end position="65"/>
    </location>
</feature>
<dbReference type="PRINTS" id="PR01988">
    <property type="entry name" value="EXPORTERBACE"/>
</dbReference>
<protein>
    <submittedName>
        <fullName evidence="9">MFS transporter</fullName>
    </submittedName>
</protein>
<keyword evidence="5 7" id="KW-1133">Transmembrane helix</keyword>
<keyword evidence="4 7" id="KW-0812">Transmembrane</keyword>
<feature type="transmembrane region" description="Helical" evidence="7">
    <location>
        <begin position="101"/>
        <end position="123"/>
    </location>
</feature>
<dbReference type="InterPro" id="IPR036259">
    <property type="entry name" value="MFS_trans_sf"/>
</dbReference>
<dbReference type="EMBL" id="BAAADJ010000061">
    <property type="protein sequence ID" value="GAA0342422.1"/>
    <property type="molecule type" value="Genomic_DNA"/>
</dbReference>
<dbReference type="CDD" id="cd06173">
    <property type="entry name" value="MFS_MefA_like"/>
    <property type="match status" value="1"/>
</dbReference>
<dbReference type="PROSITE" id="PS50850">
    <property type="entry name" value="MFS"/>
    <property type="match status" value="1"/>
</dbReference>
<feature type="domain" description="Major facilitator superfamily (MFS) profile" evidence="8">
    <location>
        <begin position="1"/>
        <end position="401"/>
    </location>
</feature>
<dbReference type="InterPro" id="IPR020846">
    <property type="entry name" value="MFS_dom"/>
</dbReference>
<evidence type="ECO:0000313" key="10">
    <source>
        <dbReference type="Proteomes" id="UP001500782"/>
    </source>
</evidence>
<keyword evidence="2" id="KW-0813">Transport</keyword>
<feature type="transmembrane region" description="Helical" evidence="7">
    <location>
        <begin position="257"/>
        <end position="278"/>
    </location>
</feature>
<feature type="transmembrane region" description="Helical" evidence="7">
    <location>
        <begin position="344"/>
        <end position="366"/>
    </location>
</feature>
<comment type="caution">
    <text evidence="9">The sequence shown here is derived from an EMBL/GenBank/DDBJ whole genome shotgun (WGS) entry which is preliminary data.</text>
</comment>
<dbReference type="Proteomes" id="UP001500782">
    <property type="component" value="Unassembled WGS sequence"/>
</dbReference>
<accession>A0ABN0WN40</accession>
<evidence type="ECO:0000256" key="6">
    <source>
        <dbReference type="ARBA" id="ARBA00023136"/>
    </source>
</evidence>
<feature type="transmembrane region" description="Helical" evidence="7">
    <location>
        <begin position="12"/>
        <end position="38"/>
    </location>
</feature>
<keyword evidence="3" id="KW-1003">Cell membrane</keyword>
<evidence type="ECO:0000256" key="7">
    <source>
        <dbReference type="SAM" id="Phobius"/>
    </source>
</evidence>
<evidence type="ECO:0000256" key="3">
    <source>
        <dbReference type="ARBA" id="ARBA00022475"/>
    </source>
</evidence>
<reference evidence="9 10" key="1">
    <citation type="journal article" date="2019" name="Int. J. Syst. Evol. Microbiol.">
        <title>The Global Catalogue of Microorganisms (GCM) 10K type strain sequencing project: providing services to taxonomists for standard genome sequencing and annotation.</title>
        <authorList>
            <consortium name="The Broad Institute Genomics Platform"/>
            <consortium name="The Broad Institute Genome Sequencing Center for Infectious Disease"/>
            <person name="Wu L."/>
            <person name="Ma J."/>
        </authorList>
    </citation>
    <scope>NUCLEOTIDE SEQUENCE [LARGE SCALE GENOMIC DNA]</scope>
    <source>
        <strain evidence="9 10">JCM 9731</strain>
    </source>
</reference>
<feature type="transmembrane region" description="Helical" evidence="7">
    <location>
        <begin position="77"/>
        <end position="95"/>
    </location>
</feature>
<proteinExistence type="predicted"/>
<dbReference type="Gene3D" id="1.20.1250.20">
    <property type="entry name" value="MFS general substrate transporter like domains"/>
    <property type="match status" value="1"/>
</dbReference>
<keyword evidence="10" id="KW-1185">Reference proteome</keyword>
<dbReference type="Pfam" id="PF07690">
    <property type="entry name" value="MFS_1"/>
    <property type="match status" value="1"/>
</dbReference>
<dbReference type="InterPro" id="IPR022324">
    <property type="entry name" value="Bacilysin_exporter_BacE_put"/>
</dbReference>
<evidence type="ECO:0000259" key="8">
    <source>
        <dbReference type="PROSITE" id="PS50850"/>
    </source>
</evidence>
<feature type="transmembrane region" description="Helical" evidence="7">
    <location>
        <begin position="285"/>
        <end position="305"/>
    </location>
</feature>
<evidence type="ECO:0000256" key="1">
    <source>
        <dbReference type="ARBA" id="ARBA00004651"/>
    </source>
</evidence>